<evidence type="ECO:0000256" key="7">
    <source>
        <dbReference type="PIRNR" id="PIRNR016636"/>
    </source>
</evidence>
<evidence type="ECO:0000256" key="4">
    <source>
        <dbReference type="ARBA" id="ARBA00022692"/>
    </source>
</evidence>
<comment type="similarity">
    <text evidence="2 7">Belongs to the membrane-bound acyltransferase family.</text>
</comment>
<name>A0A956NB62_UNCEI</name>
<dbReference type="InterPro" id="IPR004299">
    <property type="entry name" value="MBOAT_fam"/>
</dbReference>
<keyword evidence="3 7" id="KW-1003">Cell membrane</keyword>
<proteinExistence type="inferred from homology"/>
<dbReference type="Pfam" id="PF03062">
    <property type="entry name" value="MBOAT"/>
    <property type="match status" value="1"/>
</dbReference>
<dbReference type="InterPro" id="IPR028362">
    <property type="entry name" value="AlgI"/>
</dbReference>
<dbReference type="GO" id="GO:0042121">
    <property type="term" value="P:alginic acid biosynthetic process"/>
    <property type="evidence" value="ECO:0007669"/>
    <property type="project" value="InterPro"/>
</dbReference>
<keyword evidence="7" id="KW-0808">Transferase</keyword>
<sequence length="477" mass="54564">MFFNSFIFFAFLAIVLPIYFVLRTQRQRAVHLLIASYVFYGYWDWRFCSLLAISTIADFIIGKRLHQADGDKARRTLLFLSLFINLSILGFFKYFDFFVGSVEAVVHGLGMNVDFLHLHIILPVGISFYTFQTLSYTFDIYRRRMEPTESLLDFALFVSFFPQLVAGPIERASALLPQIAKLGNPTRDQVEKGLVLISMGFLRKVLIGDTSGRIVDHIFGQDQLYKSPELLVALVLFGVQIYADFSGYSSIARGLGRLLGVELMRNFEQPYLSANITEFWRRWHISLSSWLKDYLYIALGGNRKGSLKTYRNLMLTMLLGGLWHGASWNFVIWGGLHGLYLAVHKLFVGDKKVRTHYHYEGPTSFVRYLASMAVTNLLVLLAWLFFRADSFAQSGRFLQSFVHWEGSELQGRFFAMALTFVSGVLLLDILEYKTGSHTFLLSHGSHARAAGVCTAIMIFVLLYMATSRPMPFVYFQF</sequence>
<evidence type="ECO:0000256" key="3">
    <source>
        <dbReference type="ARBA" id="ARBA00022475"/>
    </source>
</evidence>
<keyword evidence="4 8" id="KW-0812">Transmembrane</keyword>
<feature type="transmembrane region" description="Helical" evidence="8">
    <location>
        <begin position="77"/>
        <end position="95"/>
    </location>
</feature>
<reference evidence="9" key="1">
    <citation type="submission" date="2020-04" db="EMBL/GenBank/DDBJ databases">
        <authorList>
            <person name="Zhang T."/>
        </authorList>
    </citation>
    <scope>NUCLEOTIDE SEQUENCE</scope>
    <source>
        <strain evidence="9">HKST-UBA02</strain>
    </source>
</reference>
<accession>A0A956NB62</accession>
<feature type="transmembrane region" description="Helical" evidence="8">
    <location>
        <begin position="447"/>
        <end position="465"/>
    </location>
</feature>
<feature type="transmembrane region" description="Helical" evidence="8">
    <location>
        <begin position="365"/>
        <end position="388"/>
    </location>
</feature>
<evidence type="ECO:0000256" key="8">
    <source>
        <dbReference type="SAM" id="Phobius"/>
    </source>
</evidence>
<evidence type="ECO:0000256" key="2">
    <source>
        <dbReference type="ARBA" id="ARBA00010323"/>
    </source>
</evidence>
<dbReference type="EMBL" id="JAGQHS010000039">
    <property type="protein sequence ID" value="MCA9756025.1"/>
    <property type="molecule type" value="Genomic_DNA"/>
</dbReference>
<comment type="caution">
    <text evidence="9">The sequence shown here is derived from an EMBL/GenBank/DDBJ whole genome shotgun (WGS) entry which is preliminary data.</text>
</comment>
<feature type="transmembrane region" description="Helical" evidence="8">
    <location>
        <begin position="115"/>
        <end position="138"/>
    </location>
</feature>
<dbReference type="PANTHER" id="PTHR13285:SF18">
    <property type="entry name" value="PROTEIN-CYSTEINE N-PALMITOYLTRANSFERASE RASP"/>
    <property type="match status" value="1"/>
</dbReference>
<dbReference type="AlphaFoldDB" id="A0A956NB62"/>
<feature type="transmembrane region" description="Helical" evidence="8">
    <location>
        <begin position="313"/>
        <end position="336"/>
    </location>
</feature>
<dbReference type="InterPro" id="IPR024194">
    <property type="entry name" value="Ac/AlaTfrase_AlgI/DltB"/>
</dbReference>
<organism evidence="9 10">
    <name type="scientific">Eiseniibacteriota bacterium</name>
    <dbReference type="NCBI Taxonomy" id="2212470"/>
    <lineage>
        <taxon>Bacteria</taxon>
        <taxon>Candidatus Eiseniibacteriota</taxon>
    </lineage>
</organism>
<dbReference type="PIRSF" id="PIRSF016636">
    <property type="entry name" value="AlgI_DltB"/>
    <property type="match status" value="1"/>
</dbReference>
<keyword evidence="7" id="KW-0012">Acyltransferase</keyword>
<dbReference type="GO" id="GO:0016746">
    <property type="term" value="F:acyltransferase activity"/>
    <property type="evidence" value="ECO:0007669"/>
    <property type="project" value="UniProtKB-KW"/>
</dbReference>
<feature type="transmembrane region" description="Helical" evidence="8">
    <location>
        <begin position="6"/>
        <end position="22"/>
    </location>
</feature>
<dbReference type="PIRSF" id="PIRSF500217">
    <property type="entry name" value="AlgI"/>
    <property type="match status" value="1"/>
</dbReference>
<comment type="subcellular location">
    <subcellularLocation>
        <location evidence="1">Cell membrane</location>
        <topology evidence="1">Multi-pass membrane protein</topology>
    </subcellularLocation>
</comment>
<protein>
    <submittedName>
        <fullName evidence="9">MBOAT family protein</fullName>
    </submittedName>
</protein>
<reference evidence="9" key="2">
    <citation type="journal article" date="2021" name="Microbiome">
        <title>Successional dynamics and alternative stable states in a saline activated sludge microbial community over 9 years.</title>
        <authorList>
            <person name="Wang Y."/>
            <person name="Ye J."/>
            <person name="Ju F."/>
            <person name="Liu L."/>
            <person name="Boyd J.A."/>
            <person name="Deng Y."/>
            <person name="Parks D.H."/>
            <person name="Jiang X."/>
            <person name="Yin X."/>
            <person name="Woodcroft B.J."/>
            <person name="Tyson G.W."/>
            <person name="Hugenholtz P."/>
            <person name="Polz M.F."/>
            <person name="Zhang T."/>
        </authorList>
    </citation>
    <scope>NUCLEOTIDE SEQUENCE</scope>
    <source>
        <strain evidence="9">HKST-UBA02</strain>
    </source>
</reference>
<dbReference type="Proteomes" id="UP000739538">
    <property type="component" value="Unassembled WGS sequence"/>
</dbReference>
<feature type="transmembrane region" description="Helical" evidence="8">
    <location>
        <begin position="230"/>
        <end position="248"/>
    </location>
</feature>
<dbReference type="InterPro" id="IPR051085">
    <property type="entry name" value="MB_O-acyltransferase"/>
</dbReference>
<evidence type="ECO:0000256" key="6">
    <source>
        <dbReference type="ARBA" id="ARBA00023136"/>
    </source>
</evidence>
<evidence type="ECO:0000313" key="9">
    <source>
        <dbReference type="EMBL" id="MCA9756025.1"/>
    </source>
</evidence>
<dbReference type="GO" id="GO:0005886">
    <property type="term" value="C:plasma membrane"/>
    <property type="evidence" value="ECO:0007669"/>
    <property type="project" value="UniProtKB-SubCell"/>
</dbReference>
<keyword evidence="5 8" id="KW-1133">Transmembrane helix</keyword>
<evidence type="ECO:0000313" key="10">
    <source>
        <dbReference type="Proteomes" id="UP000739538"/>
    </source>
</evidence>
<keyword evidence="6 7" id="KW-0472">Membrane</keyword>
<feature type="transmembrane region" description="Helical" evidence="8">
    <location>
        <begin position="409"/>
        <end position="427"/>
    </location>
</feature>
<evidence type="ECO:0000256" key="5">
    <source>
        <dbReference type="ARBA" id="ARBA00022989"/>
    </source>
</evidence>
<evidence type="ECO:0000256" key="1">
    <source>
        <dbReference type="ARBA" id="ARBA00004651"/>
    </source>
</evidence>
<dbReference type="PANTHER" id="PTHR13285">
    <property type="entry name" value="ACYLTRANSFERASE"/>
    <property type="match status" value="1"/>
</dbReference>
<gene>
    <name evidence="9" type="ORF">KDA27_09505</name>
</gene>